<evidence type="ECO:0000256" key="4">
    <source>
        <dbReference type="ARBA" id="ARBA00023274"/>
    </source>
</evidence>
<evidence type="ECO:0000256" key="1">
    <source>
        <dbReference type="ARBA" id="ARBA00003362"/>
    </source>
</evidence>
<dbReference type="GO" id="GO:0002181">
    <property type="term" value="P:cytoplasmic translation"/>
    <property type="evidence" value="ECO:0007669"/>
    <property type="project" value="TreeGrafter"/>
</dbReference>
<evidence type="ECO:0000256" key="7">
    <source>
        <dbReference type="SAM" id="MobiDB-lite"/>
    </source>
</evidence>
<evidence type="ECO:0000256" key="3">
    <source>
        <dbReference type="ARBA" id="ARBA00022980"/>
    </source>
</evidence>
<dbReference type="GO" id="GO:0006414">
    <property type="term" value="P:translational elongation"/>
    <property type="evidence" value="ECO:0007669"/>
    <property type="project" value="InterPro"/>
</dbReference>
<feature type="compositionally biased region" description="Basic and acidic residues" evidence="7">
    <location>
        <begin position="80"/>
        <end position="93"/>
    </location>
</feature>
<dbReference type="AlphaFoldDB" id="Q4KTI8"/>
<accession>Q4KTI8</accession>
<dbReference type="Pfam" id="PF00428">
    <property type="entry name" value="Ribosomal_60s"/>
    <property type="match status" value="1"/>
</dbReference>
<dbReference type="GO" id="GO:0043021">
    <property type="term" value="F:ribonucleoprotein complex binding"/>
    <property type="evidence" value="ECO:0007669"/>
    <property type="project" value="TreeGrafter"/>
</dbReference>
<dbReference type="InterPro" id="IPR038716">
    <property type="entry name" value="P1/P2_N_sf"/>
</dbReference>
<comment type="similarity">
    <text evidence="2">Belongs to the eukaryotic ribosomal protein P1/P2 family.</text>
</comment>
<keyword evidence="3" id="KW-0689">Ribosomal protein</keyword>
<protein>
    <recommendedName>
        <fullName evidence="5">Large ribosomal subunit protein P1</fullName>
    </recommendedName>
    <alternativeName>
        <fullName evidence="6">60S acidic ribosomal protein P1</fullName>
    </alternativeName>
</protein>
<dbReference type="Gene3D" id="1.10.10.1410">
    <property type="match status" value="1"/>
</dbReference>
<sequence>MSDSELACVYSALILHDAQINITAEKMNLLINAAGVTVEPIWPNLFARALEGKDIGALVSNVGSGAAAAAAPGAGGSDATEQKEEKKEEKKEESEEESDDDMGFGLFD</sequence>
<dbReference type="EMBL" id="AY857411">
    <property type="protein sequence ID" value="AAX48830.1"/>
    <property type="molecule type" value="mRNA"/>
</dbReference>
<dbReference type="GO" id="GO:0030295">
    <property type="term" value="F:protein kinase activator activity"/>
    <property type="evidence" value="ECO:0007669"/>
    <property type="project" value="TreeGrafter"/>
</dbReference>
<evidence type="ECO:0000313" key="8">
    <source>
        <dbReference type="EMBL" id="AAX48830.1"/>
    </source>
</evidence>
<dbReference type="HAMAP" id="MF_01478">
    <property type="entry name" value="Ribosomal_L12_arch"/>
    <property type="match status" value="1"/>
</dbReference>
<proteinExistence type="evidence at transcript level"/>
<evidence type="ECO:0000256" key="5">
    <source>
        <dbReference type="ARBA" id="ARBA00041116"/>
    </source>
</evidence>
<dbReference type="PANTHER" id="PTHR45696:SF10">
    <property type="entry name" value="LARGE RIBOSOMAL SUBUNIT PROTEIN P1"/>
    <property type="match status" value="1"/>
</dbReference>
<dbReference type="CDD" id="cd05831">
    <property type="entry name" value="Ribosomal_P1"/>
    <property type="match status" value="1"/>
</dbReference>
<comment type="function">
    <text evidence="1">Plays an important role in the elongation step of protein synthesis.</text>
</comment>
<dbReference type="GO" id="GO:0022625">
    <property type="term" value="C:cytosolic large ribosomal subunit"/>
    <property type="evidence" value="ECO:0007669"/>
    <property type="project" value="TreeGrafter"/>
</dbReference>
<dbReference type="GO" id="GO:0003735">
    <property type="term" value="F:structural constituent of ribosome"/>
    <property type="evidence" value="ECO:0007669"/>
    <property type="project" value="InterPro"/>
</dbReference>
<organism evidence="8">
    <name type="scientific">Suberites domuncula</name>
    <name type="common">Sponge</name>
    <dbReference type="NCBI Taxonomy" id="55567"/>
    <lineage>
        <taxon>Eukaryota</taxon>
        <taxon>Metazoa</taxon>
        <taxon>Porifera</taxon>
        <taxon>Demospongiae</taxon>
        <taxon>Heteroscleromorpha</taxon>
        <taxon>Suberitida</taxon>
        <taxon>Suberitidae</taxon>
        <taxon>Suberites</taxon>
    </lineage>
</organism>
<dbReference type="InterPro" id="IPR027534">
    <property type="entry name" value="Ribosomal_P1/P2"/>
</dbReference>
<evidence type="ECO:0000256" key="2">
    <source>
        <dbReference type="ARBA" id="ARBA00005436"/>
    </source>
</evidence>
<dbReference type="FunFam" id="1.10.10.1410:FF:000001">
    <property type="entry name" value="60S acidic ribosomal protein P1"/>
    <property type="match status" value="1"/>
</dbReference>
<dbReference type="PANTHER" id="PTHR45696">
    <property type="entry name" value="60S ACIDIC RIBOSOMAL PROTEIN P1"/>
    <property type="match status" value="1"/>
</dbReference>
<reference evidence="8" key="1">
    <citation type="journal article" date="2006" name="Gene">
        <title>The complete set of ribosomal proteins from the marine sponge Suberites domuncula.</title>
        <authorList>
            <person name="Perina D."/>
            <person name="Cetkovic H."/>
            <person name="Harcet M."/>
            <person name="Premzl M."/>
            <person name="Lukic-Bilela L."/>
            <person name="Mueller W.E.G."/>
            <person name="Gamulin V."/>
        </authorList>
    </citation>
    <scope>NUCLEOTIDE SEQUENCE</scope>
</reference>
<name>Q4KTI8_SUBDO</name>
<evidence type="ECO:0000256" key="6">
    <source>
        <dbReference type="ARBA" id="ARBA00042918"/>
    </source>
</evidence>
<feature type="region of interest" description="Disordered" evidence="7">
    <location>
        <begin position="67"/>
        <end position="108"/>
    </location>
</feature>
<keyword evidence="4" id="KW-0687">Ribonucleoprotein</keyword>